<dbReference type="EMBL" id="FWXB01000011">
    <property type="protein sequence ID" value="SMC13069.1"/>
    <property type="molecule type" value="Genomic_DNA"/>
</dbReference>
<organism evidence="2 3">
    <name type="scientific">Roseovarius aestuarii</name>
    <dbReference type="NCBI Taxonomy" id="475083"/>
    <lineage>
        <taxon>Bacteria</taxon>
        <taxon>Pseudomonadati</taxon>
        <taxon>Pseudomonadota</taxon>
        <taxon>Alphaproteobacteria</taxon>
        <taxon>Rhodobacterales</taxon>
        <taxon>Roseobacteraceae</taxon>
        <taxon>Roseovarius</taxon>
    </lineage>
</organism>
<feature type="transmembrane region" description="Helical" evidence="1">
    <location>
        <begin position="67"/>
        <end position="85"/>
    </location>
</feature>
<keyword evidence="3" id="KW-1185">Reference proteome</keyword>
<protein>
    <recommendedName>
        <fullName evidence="4">Nitric oxide reductase F protein</fullName>
    </recommendedName>
</protein>
<keyword evidence="1" id="KW-0472">Membrane</keyword>
<evidence type="ECO:0000313" key="3">
    <source>
        <dbReference type="Proteomes" id="UP000193224"/>
    </source>
</evidence>
<feature type="transmembrane region" description="Helical" evidence="1">
    <location>
        <begin position="29"/>
        <end position="46"/>
    </location>
</feature>
<gene>
    <name evidence="2" type="ORF">ROA7745_02903</name>
</gene>
<evidence type="ECO:0000313" key="2">
    <source>
        <dbReference type="EMBL" id="SMC13069.1"/>
    </source>
</evidence>
<feature type="transmembrane region" description="Helical" evidence="1">
    <location>
        <begin position="7"/>
        <end position="23"/>
    </location>
</feature>
<evidence type="ECO:0000256" key="1">
    <source>
        <dbReference type="SAM" id="Phobius"/>
    </source>
</evidence>
<dbReference type="RefSeq" id="WP_085801014.1">
    <property type="nucleotide sequence ID" value="NZ_JAIMIB010000009.1"/>
</dbReference>
<reference evidence="2 3" key="1">
    <citation type="submission" date="2017-03" db="EMBL/GenBank/DDBJ databases">
        <authorList>
            <person name="Afonso C.L."/>
            <person name="Miller P.J."/>
            <person name="Scott M.A."/>
            <person name="Spackman E."/>
            <person name="Goraichik I."/>
            <person name="Dimitrov K.M."/>
            <person name="Suarez D.L."/>
            <person name="Swayne D.E."/>
        </authorList>
    </citation>
    <scope>NUCLEOTIDE SEQUENCE [LARGE SCALE GENOMIC DNA]</scope>
    <source>
        <strain evidence="2 3">CECT 7745</strain>
    </source>
</reference>
<dbReference type="Proteomes" id="UP000193224">
    <property type="component" value="Unassembled WGS sequence"/>
</dbReference>
<keyword evidence="1" id="KW-0812">Transmembrane</keyword>
<proteinExistence type="predicted"/>
<name>A0A1X7BV04_9RHOB</name>
<accession>A0A1X7BV04</accession>
<dbReference type="AlphaFoldDB" id="A0A1X7BV04"/>
<sequence length="90" mass="9756">MKDQQLHIAWGSLMALSLGSTLLSQPGIWALWPVAAGVGALVLAWLKARIVLSRYLGLAAAPSWQRGFEISLALFCLLLLGLYLLPHYPG</sequence>
<keyword evidence="1" id="KW-1133">Transmembrane helix</keyword>
<evidence type="ECO:0008006" key="4">
    <source>
        <dbReference type="Google" id="ProtNLM"/>
    </source>
</evidence>